<evidence type="ECO:0000256" key="1">
    <source>
        <dbReference type="SAM" id="MobiDB-lite"/>
    </source>
</evidence>
<dbReference type="Proteomes" id="UP000292373">
    <property type="component" value="Unassembled WGS sequence"/>
</dbReference>
<dbReference type="AlphaFoldDB" id="A0A4Q9KBP1"/>
<feature type="transmembrane region" description="Helical" evidence="2">
    <location>
        <begin position="178"/>
        <end position="203"/>
    </location>
</feature>
<dbReference type="RefSeq" id="WP_131169915.1">
    <property type="nucleotide sequence ID" value="NZ_SDMQ01000018.1"/>
</dbReference>
<evidence type="ECO:0000256" key="2">
    <source>
        <dbReference type="SAM" id="Phobius"/>
    </source>
</evidence>
<keyword evidence="2" id="KW-0812">Transmembrane</keyword>
<keyword evidence="2" id="KW-0472">Membrane</keyword>
<proteinExistence type="predicted"/>
<evidence type="ECO:0000313" key="3">
    <source>
        <dbReference type="EMBL" id="TBT82735.1"/>
    </source>
</evidence>
<protein>
    <submittedName>
        <fullName evidence="3">Uncharacterized protein</fullName>
    </submittedName>
</protein>
<dbReference type="EMBL" id="SDMQ01000018">
    <property type="protein sequence ID" value="TBT82735.1"/>
    <property type="molecule type" value="Genomic_DNA"/>
</dbReference>
<feature type="compositionally biased region" description="Low complexity" evidence="1">
    <location>
        <begin position="232"/>
        <end position="256"/>
    </location>
</feature>
<name>A0A4Q9KBP1_9ACTN</name>
<keyword evidence="4" id="KW-1185">Reference proteome</keyword>
<accession>A0A4Q9KBP1</accession>
<reference evidence="3 4" key="1">
    <citation type="submission" date="2019-01" db="EMBL/GenBank/DDBJ databases">
        <title>Lactibacter flavus gen. nov., sp. nov., a novel bacterium of the family Propionibacteriaceae isolated from raw milk and dairy products.</title>
        <authorList>
            <person name="Huptas C."/>
            <person name="Wenning M."/>
            <person name="Breitenwieser F."/>
            <person name="Doll E."/>
            <person name="Von Neubeck M."/>
            <person name="Busse H.-J."/>
            <person name="Scherer S."/>
        </authorList>
    </citation>
    <scope>NUCLEOTIDE SEQUENCE [LARGE SCALE GENOMIC DNA]</scope>
    <source>
        <strain evidence="3 4">KCTC 33808</strain>
    </source>
</reference>
<organism evidence="3 4">
    <name type="scientific">Propioniciclava sinopodophylli</name>
    <dbReference type="NCBI Taxonomy" id="1837344"/>
    <lineage>
        <taxon>Bacteria</taxon>
        <taxon>Bacillati</taxon>
        <taxon>Actinomycetota</taxon>
        <taxon>Actinomycetes</taxon>
        <taxon>Propionibacteriales</taxon>
        <taxon>Propionibacteriaceae</taxon>
        <taxon>Propioniciclava</taxon>
    </lineage>
</organism>
<dbReference type="OrthoDB" id="3728740at2"/>
<feature type="region of interest" description="Disordered" evidence="1">
    <location>
        <begin position="208"/>
        <end position="266"/>
    </location>
</feature>
<comment type="caution">
    <text evidence="3">The sequence shown here is derived from an EMBL/GenBank/DDBJ whole genome shotgun (WGS) entry which is preliminary data.</text>
</comment>
<gene>
    <name evidence="3" type="ORF">ET989_13665</name>
</gene>
<evidence type="ECO:0000313" key="4">
    <source>
        <dbReference type="Proteomes" id="UP000292373"/>
    </source>
</evidence>
<sequence length="266" mass="27592">MTEPLLYPLLAVDPPKVGDWWLDARLAAAPSGVAYTAHSEAGEQVMVVMLGEGATADAAAVDRLAGTVNKMHIDTVVARGGRGQADGRLGHRYVEQADTPPAPDAAPIAPWVALAWDGSPAAVAEAERILAEVDLSWLPPKGTPSGPDYQLPWIDKVSPGPARAWPLPWPGRTDRAGWLTILISWIIMMLLMALAVLLAILIFQATPPQSPPPPVPTSASATGSGSPPPDSGSPSPQSGSPSPASAEPSPGESGSAQPSPTMDRRL</sequence>
<keyword evidence="2" id="KW-1133">Transmembrane helix</keyword>